<feature type="region of interest" description="Disordered" evidence="1">
    <location>
        <begin position="59"/>
        <end position="140"/>
    </location>
</feature>
<organism evidence="2 3">
    <name type="scientific">Syncephalis pseudoplumigaleata</name>
    <dbReference type="NCBI Taxonomy" id="1712513"/>
    <lineage>
        <taxon>Eukaryota</taxon>
        <taxon>Fungi</taxon>
        <taxon>Fungi incertae sedis</taxon>
        <taxon>Zoopagomycota</taxon>
        <taxon>Zoopagomycotina</taxon>
        <taxon>Zoopagomycetes</taxon>
        <taxon>Zoopagales</taxon>
        <taxon>Piptocephalidaceae</taxon>
        <taxon>Syncephalis</taxon>
    </lineage>
</organism>
<feature type="compositionally biased region" description="Polar residues" evidence="1">
    <location>
        <begin position="90"/>
        <end position="99"/>
    </location>
</feature>
<gene>
    <name evidence="2" type="ORF">SYNPS1DRAFT_21427</name>
</gene>
<feature type="compositionally biased region" description="Low complexity" evidence="1">
    <location>
        <begin position="115"/>
        <end position="133"/>
    </location>
</feature>
<feature type="compositionally biased region" description="Acidic residues" evidence="1">
    <location>
        <begin position="1"/>
        <end position="17"/>
    </location>
</feature>
<dbReference type="OrthoDB" id="5596183at2759"/>
<feature type="region of interest" description="Disordered" evidence="1">
    <location>
        <begin position="1"/>
        <end position="24"/>
    </location>
</feature>
<protein>
    <submittedName>
        <fullName evidence="2">Uncharacterized protein</fullName>
    </submittedName>
</protein>
<evidence type="ECO:0000256" key="1">
    <source>
        <dbReference type="SAM" id="MobiDB-lite"/>
    </source>
</evidence>
<evidence type="ECO:0000313" key="2">
    <source>
        <dbReference type="EMBL" id="RKP26911.1"/>
    </source>
</evidence>
<sequence length="329" mass="36259">MEEDFDPVELAEDEDDAQRELSNDEFCQMIKEQVLHAQLSDSHLSNPYPTPTHVANAVATRHRGQAQRPRATDPARTASPRRLERRTPSPVVQSTSAEHATNPLETPPRARSMLAVPPSAPHSARSAPHAAPESPTPNRHRATVRAAYNAPYSVTSRAHRPANLLARLAAAATTTTTTGSPSRAGRWAAAQMPSLPSSTASAASTAMARRAAQYTPLDASHLYDLSQFYHHTTTTQYNDFQREGVWAETLQYARLSQASFHDEGEPMPLLSGNTWPLTSLPAIDIEWCVKANKPLHIAFDEDMTELDKAIESLNNDDWMFTSIDAHHAY</sequence>
<dbReference type="EMBL" id="KZ989306">
    <property type="protein sequence ID" value="RKP26911.1"/>
    <property type="molecule type" value="Genomic_DNA"/>
</dbReference>
<dbReference type="AlphaFoldDB" id="A0A4P9Z4X8"/>
<proteinExistence type="predicted"/>
<name>A0A4P9Z4X8_9FUNG</name>
<dbReference type="Proteomes" id="UP000278143">
    <property type="component" value="Unassembled WGS sequence"/>
</dbReference>
<keyword evidence="3" id="KW-1185">Reference proteome</keyword>
<accession>A0A4P9Z4X8</accession>
<evidence type="ECO:0000313" key="3">
    <source>
        <dbReference type="Proteomes" id="UP000278143"/>
    </source>
</evidence>
<reference evidence="3" key="1">
    <citation type="journal article" date="2018" name="Nat. Microbiol.">
        <title>Leveraging single-cell genomics to expand the fungal tree of life.</title>
        <authorList>
            <person name="Ahrendt S.R."/>
            <person name="Quandt C.A."/>
            <person name="Ciobanu D."/>
            <person name="Clum A."/>
            <person name="Salamov A."/>
            <person name="Andreopoulos B."/>
            <person name="Cheng J.F."/>
            <person name="Woyke T."/>
            <person name="Pelin A."/>
            <person name="Henrissat B."/>
            <person name="Reynolds N.K."/>
            <person name="Benny G.L."/>
            <person name="Smith M.E."/>
            <person name="James T.Y."/>
            <person name="Grigoriev I.V."/>
        </authorList>
    </citation>
    <scope>NUCLEOTIDE SEQUENCE [LARGE SCALE GENOMIC DNA]</scope>
    <source>
        <strain evidence="3">Benny S71-1</strain>
    </source>
</reference>